<dbReference type="Proteomes" id="UP001524473">
    <property type="component" value="Unassembled WGS sequence"/>
</dbReference>
<dbReference type="InterPro" id="IPR006428">
    <property type="entry name" value="Portal_SPP1-type"/>
</dbReference>
<dbReference type="Pfam" id="PF05133">
    <property type="entry name" value="SPP1_portal"/>
    <property type="match status" value="1"/>
</dbReference>
<evidence type="ECO:0000313" key="2">
    <source>
        <dbReference type="EMBL" id="MCQ4840411.1"/>
    </source>
</evidence>
<gene>
    <name evidence="2" type="ORF">NE695_10865</name>
</gene>
<dbReference type="InterPro" id="IPR021145">
    <property type="entry name" value="Portal_protein_SPP1_Gp6-like"/>
</dbReference>
<feature type="region of interest" description="Disordered" evidence="1">
    <location>
        <begin position="461"/>
        <end position="483"/>
    </location>
</feature>
<sequence length="483" mass="54571">MRKREELYPDYGAEAAKIKQDGISEELLNSMIDKHKHCRNCMKKLYERYEVLQEAVPIFQRKPRFEEDTINNRVNNDFFGEICDFKIGYFAGKPISYSYNRSEDSKADTGGEEAVGRANKVLADFVYLNSFPDVDMEVTKFATVCGYSGRLLYHDPEGRERAMPTPPWETILLSEMGDITEPDFAVRYCQHKDLDNVEYWTAEFYDGETIRFYRGDYGALKDTGETKENLYELCPLQGVPNNLEMLGDAEKVLGEIDDYDRVFSDESNEIESFANAYMEYKNVQMEDGDIDKAQSSGSIQYSTDPGVDGHVGFITKDTSGTQTQQHLDRLEDNIYRFSKTPNLNDESFGTASGVALKFRLTGLESKCGMFQSKMQKAGIYLFRALAKAWGKKGIRFDPLEVDMKFSRNFPLDLVSEAQAAQTMIAAGLPKRVVYGLAFSGIDDVDEVLQEIENEKEDIPPLEEGQVTVNAGTSKAADTGQADQ</sequence>
<dbReference type="EMBL" id="JANFZH010000023">
    <property type="protein sequence ID" value="MCQ4840411.1"/>
    <property type="molecule type" value="Genomic_DNA"/>
</dbReference>
<evidence type="ECO:0000256" key="1">
    <source>
        <dbReference type="SAM" id="MobiDB-lite"/>
    </source>
</evidence>
<evidence type="ECO:0000313" key="3">
    <source>
        <dbReference type="Proteomes" id="UP001524473"/>
    </source>
</evidence>
<protein>
    <submittedName>
        <fullName evidence="2">Phage portal protein</fullName>
    </submittedName>
</protein>
<dbReference type="RefSeq" id="WP_066866508.1">
    <property type="nucleotide sequence ID" value="NZ_CABKVV010000014.1"/>
</dbReference>
<reference evidence="2 3" key="1">
    <citation type="submission" date="2022-06" db="EMBL/GenBank/DDBJ databases">
        <title>Isolation of gut microbiota from human fecal samples.</title>
        <authorList>
            <person name="Pamer E.G."/>
            <person name="Barat B."/>
            <person name="Waligurski E."/>
            <person name="Medina S."/>
            <person name="Paddock L."/>
            <person name="Mostad J."/>
        </authorList>
    </citation>
    <scope>NUCLEOTIDE SEQUENCE [LARGE SCALE GENOMIC DNA]</scope>
    <source>
        <strain evidence="2 3">DFI.9.73</strain>
    </source>
</reference>
<name>A0ABT1S0E8_9FIRM</name>
<accession>A0ABT1S0E8</accession>
<dbReference type="GeneID" id="90533427"/>
<comment type="caution">
    <text evidence="2">The sequence shown here is derived from an EMBL/GenBank/DDBJ whole genome shotgun (WGS) entry which is preliminary data.</text>
</comment>
<proteinExistence type="predicted"/>
<organism evidence="2 3">
    <name type="scientific">Neglectibacter timonensis</name>
    <dbReference type="NCBI Taxonomy" id="1776382"/>
    <lineage>
        <taxon>Bacteria</taxon>
        <taxon>Bacillati</taxon>
        <taxon>Bacillota</taxon>
        <taxon>Clostridia</taxon>
        <taxon>Eubacteriales</taxon>
        <taxon>Oscillospiraceae</taxon>
        <taxon>Neglectibacter</taxon>
    </lineage>
</organism>
<dbReference type="NCBIfam" id="TIGR01538">
    <property type="entry name" value="portal_SPP1"/>
    <property type="match status" value="1"/>
</dbReference>
<keyword evidence="3" id="KW-1185">Reference proteome</keyword>